<gene>
    <name evidence="3" type="ORF">CJOHNSTONI_LOCUS8288</name>
</gene>
<protein>
    <submittedName>
        <fullName evidence="3">Uncharacterized protein</fullName>
    </submittedName>
</protein>
<organism evidence="3 4">
    <name type="scientific">Cercopithifilaria johnstoni</name>
    <dbReference type="NCBI Taxonomy" id="2874296"/>
    <lineage>
        <taxon>Eukaryota</taxon>
        <taxon>Metazoa</taxon>
        <taxon>Ecdysozoa</taxon>
        <taxon>Nematoda</taxon>
        <taxon>Chromadorea</taxon>
        <taxon>Rhabditida</taxon>
        <taxon>Spirurina</taxon>
        <taxon>Spiruromorpha</taxon>
        <taxon>Filarioidea</taxon>
        <taxon>Onchocercidae</taxon>
        <taxon>Cercopithifilaria</taxon>
    </lineage>
</organism>
<keyword evidence="2" id="KW-0732">Signal</keyword>
<dbReference type="OrthoDB" id="5810112at2759"/>
<keyword evidence="4" id="KW-1185">Reference proteome</keyword>
<feature type="signal peptide" evidence="2">
    <location>
        <begin position="1"/>
        <end position="19"/>
    </location>
</feature>
<feature type="chain" id="PRO_5035307088" evidence="2">
    <location>
        <begin position="20"/>
        <end position="520"/>
    </location>
</feature>
<dbReference type="AlphaFoldDB" id="A0A8J2QAV7"/>
<evidence type="ECO:0000256" key="2">
    <source>
        <dbReference type="SAM" id="SignalP"/>
    </source>
</evidence>
<evidence type="ECO:0000313" key="4">
    <source>
        <dbReference type="Proteomes" id="UP000746747"/>
    </source>
</evidence>
<accession>A0A8J2QAV7</accession>
<evidence type="ECO:0000256" key="1">
    <source>
        <dbReference type="SAM" id="Phobius"/>
    </source>
</evidence>
<sequence length="520" mass="58807">MDLNLQFFTALITVISCIAIPIATKLQQQYYVNVTPTCEQRSIKVILTFNGDDWPEGRFEDWIIVGTNNRAECRLKGNGELQYVIELAVFNDPCQTQMPSTGVFQNRIRIGKNPAIILLGDRTYIIKCTYGSPEISQLDTPIINPSFNAVTLADSSINSINHKSFNAIGSSNETSGGEIARSQEDIDDTDDNALLSWPILFIIGGIFVTFLIFLFAFICFRWKIGSKQRNLQRQNTSSNDITISKFGISDHWWNDKNSAKSKQLPSVPITNERSSTTVQSTVHMNSSLSSHSSICSEQNLQNASRRNYSQQQSITTDSGITVTGDLPKCYSEWRSRILANLSNKHVNNNNANMNRCPSLQTDEITASENQLSKVRSITEIYRSAEMALAEGDASSQSTLEGISYMPNYYDSDPSIERLIRCIGKIRGIGCRKLTEQEFGRWRRLVTNNATFRDAIVKARDIKQIEEICLGPNYKKLFVKEKWNAIIRCIIEQQQQQQQQQQCNSTTKNFLKRNDLQHQVG</sequence>
<comment type="caution">
    <text evidence="3">The sequence shown here is derived from an EMBL/GenBank/DDBJ whole genome shotgun (WGS) entry which is preliminary data.</text>
</comment>
<name>A0A8J2QAV7_9BILA</name>
<evidence type="ECO:0000313" key="3">
    <source>
        <dbReference type="EMBL" id="CAG9538594.1"/>
    </source>
</evidence>
<keyword evidence="1" id="KW-1133">Transmembrane helix</keyword>
<dbReference type="Proteomes" id="UP000746747">
    <property type="component" value="Unassembled WGS sequence"/>
</dbReference>
<keyword evidence="1" id="KW-0472">Membrane</keyword>
<keyword evidence="1" id="KW-0812">Transmembrane</keyword>
<feature type="transmembrane region" description="Helical" evidence="1">
    <location>
        <begin position="195"/>
        <end position="220"/>
    </location>
</feature>
<reference evidence="3" key="1">
    <citation type="submission" date="2021-09" db="EMBL/GenBank/DDBJ databases">
        <authorList>
            <consortium name="Pathogen Informatics"/>
        </authorList>
    </citation>
    <scope>NUCLEOTIDE SEQUENCE</scope>
</reference>
<dbReference type="EMBL" id="CAKAEH010001680">
    <property type="protein sequence ID" value="CAG9538594.1"/>
    <property type="molecule type" value="Genomic_DNA"/>
</dbReference>
<proteinExistence type="predicted"/>